<keyword evidence="3" id="KW-1185">Reference proteome</keyword>
<reference evidence="2 3" key="1">
    <citation type="submission" date="2019-10" db="EMBL/GenBank/DDBJ databases">
        <title>New species of Slilvanegrellaceae.</title>
        <authorList>
            <person name="Pitt A."/>
            <person name="Hahn M.W."/>
        </authorList>
    </citation>
    <scope>NUCLEOTIDE SEQUENCE [LARGE SCALE GENOMIC DNA]</scope>
    <source>
        <strain evidence="2 3">SP-Ram-0.45-NSY-1</strain>
    </source>
</reference>
<keyword evidence="1" id="KW-1133">Transmembrane helix</keyword>
<organism evidence="2 3">
    <name type="scientific">Silvanigrella paludirubra</name>
    <dbReference type="NCBI Taxonomy" id="2499159"/>
    <lineage>
        <taxon>Bacteria</taxon>
        <taxon>Pseudomonadati</taxon>
        <taxon>Bdellovibrionota</taxon>
        <taxon>Oligoflexia</taxon>
        <taxon>Silvanigrellales</taxon>
        <taxon>Silvanigrellaceae</taxon>
        <taxon>Silvanigrella</taxon>
    </lineage>
</organism>
<proteinExistence type="predicted"/>
<comment type="caution">
    <text evidence="2">The sequence shown here is derived from an EMBL/GenBank/DDBJ whole genome shotgun (WGS) entry which is preliminary data.</text>
</comment>
<dbReference type="RefSeq" id="WP_153421286.1">
    <property type="nucleotide sequence ID" value="NZ_WFLM01000005.1"/>
</dbReference>
<dbReference type="AlphaFoldDB" id="A0A6N6VUV2"/>
<feature type="transmembrane region" description="Helical" evidence="1">
    <location>
        <begin position="15"/>
        <end position="34"/>
    </location>
</feature>
<evidence type="ECO:0000256" key="1">
    <source>
        <dbReference type="SAM" id="Phobius"/>
    </source>
</evidence>
<name>A0A6N6VUV2_9BACT</name>
<accession>A0A6N6VUV2</accession>
<protein>
    <submittedName>
        <fullName evidence="2">Uncharacterized protein</fullName>
    </submittedName>
</protein>
<keyword evidence="1" id="KW-0812">Transmembrane</keyword>
<evidence type="ECO:0000313" key="3">
    <source>
        <dbReference type="Proteomes" id="UP000437748"/>
    </source>
</evidence>
<keyword evidence="1" id="KW-0472">Membrane</keyword>
<evidence type="ECO:0000313" key="2">
    <source>
        <dbReference type="EMBL" id="KAB8036871.1"/>
    </source>
</evidence>
<dbReference type="EMBL" id="WFLM01000005">
    <property type="protein sequence ID" value="KAB8036871.1"/>
    <property type="molecule type" value="Genomic_DNA"/>
</dbReference>
<dbReference type="OrthoDB" id="9813074at2"/>
<sequence length="83" mass="9513">MPSRIIESIFSRKNAFGTTLFILINILFYFYLCFQSGFSLQKLIQGPGYDTLVLFGAKENGLISLGQIHRFFFPSSCRQIYST</sequence>
<dbReference type="Proteomes" id="UP000437748">
    <property type="component" value="Unassembled WGS sequence"/>
</dbReference>
<gene>
    <name evidence="2" type="ORF">GCL60_13580</name>
</gene>